<dbReference type="InterPro" id="IPR037069">
    <property type="entry name" value="AcylCoA_DH/ox_N_sf"/>
</dbReference>
<dbReference type="SUPFAM" id="SSF47203">
    <property type="entry name" value="Acyl-CoA dehydrogenase C-terminal domain-like"/>
    <property type="match status" value="1"/>
</dbReference>
<dbReference type="FunFam" id="1.10.540.10:FF:000009">
    <property type="entry name" value="Probable acyl-CoA dehydrogenase"/>
    <property type="match status" value="1"/>
</dbReference>
<evidence type="ECO:0000256" key="4">
    <source>
        <dbReference type="ARBA" id="ARBA00022827"/>
    </source>
</evidence>
<organism evidence="10 11">
    <name type="scientific">Pseudonocardia ammonioxydans</name>
    <dbReference type="NCBI Taxonomy" id="260086"/>
    <lineage>
        <taxon>Bacteria</taxon>
        <taxon>Bacillati</taxon>
        <taxon>Actinomycetota</taxon>
        <taxon>Actinomycetes</taxon>
        <taxon>Pseudonocardiales</taxon>
        <taxon>Pseudonocardiaceae</taxon>
        <taxon>Pseudonocardia</taxon>
    </lineage>
</organism>
<dbReference type="FunFam" id="1.20.140.10:FF:000001">
    <property type="entry name" value="Acyl-CoA dehydrogenase"/>
    <property type="match status" value="1"/>
</dbReference>
<evidence type="ECO:0000259" key="7">
    <source>
        <dbReference type="Pfam" id="PF00441"/>
    </source>
</evidence>
<dbReference type="Pfam" id="PF00441">
    <property type="entry name" value="Acyl-CoA_dh_1"/>
    <property type="match status" value="1"/>
</dbReference>
<accession>A0A1I4VPV2</accession>
<dbReference type="GO" id="GO:0050660">
    <property type="term" value="F:flavin adenine dinucleotide binding"/>
    <property type="evidence" value="ECO:0007669"/>
    <property type="project" value="InterPro"/>
</dbReference>
<dbReference type="Pfam" id="PF02771">
    <property type="entry name" value="Acyl-CoA_dh_N"/>
    <property type="match status" value="1"/>
</dbReference>
<evidence type="ECO:0000256" key="5">
    <source>
        <dbReference type="ARBA" id="ARBA00023002"/>
    </source>
</evidence>
<sequence length="396" mass="43789">MGTPGVTDEYVKLTAMQRDIFDDEHDAFRDLCRTFIAKEITPHHERWEEEGQVDREIWTAAGAAGLLGMGVPEEYGGGGVDDFRYNAILDEELIGAGASGIGFPLHNDVVQPYLLRLANDEQKQRWLPGFCSGELITAIAMTEPGTGSDLQGIATRAEQDDNGDWILNGSKTFITNGILADLVVVVAKTDPDAKHLGFTLFVVEREMAGFERGRRLKKVGMKAQDTAELSFTDVRVPDANRLGEVGQGFVYLMQNLAQERLSIAAGSVAGAEAALRMTVDYTKDRKAFGRPVANFQNTRFELAEMDTEVSIARIFVDRCIRQHVESELSVPDAAKAKWWCSDLQNRVVDRCVQLHGGYGYMLEYPIARAFVDSRVQAIYGGTNEIMKEIIGRTVIG</sequence>
<dbReference type="AlphaFoldDB" id="A0A1I4VPV2"/>
<feature type="domain" description="Acyl-CoA dehydrogenase/oxidase C-terminal" evidence="7">
    <location>
        <begin position="246"/>
        <end position="394"/>
    </location>
</feature>
<keyword evidence="4 6" id="KW-0274">FAD</keyword>
<keyword evidence="5 6" id="KW-0560">Oxidoreductase</keyword>
<dbReference type="GO" id="GO:0003995">
    <property type="term" value="F:acyl-CoA dehydrogenase activity"/>
    <property type="evidence" value="ECO:0007669"/>
    <property type="project" value="InterPro"/>
</dbReference>
<dbReference type="Pfam" id="PF02770">
    <property type="entry name" value="Acyl-CoA_dh_M"/>
    <property type="match status" value="1"/>
</dbReference>
<dbReference type="Proteomes" id="UP000199614">
    <property type="component" value="Unassembled WGS sequence"/>
</dbReference>
<evidence type="ECO:0000256" key="6">
    <source>
        <dbReference type="RuleBase" id="RU362125"/>
    </source>
</evidence>
<keyword evidence="3 6" id="KW-0285">Flavoprotein</keyword>
<dbReference type="STRING" id="260086.SAMN05216207_1006199"/>
<dbReference type="PIRSF" id="PIRSF016578">
    <property type="entry name" value="HsaA"/>
    <property type="match status" value="1"/>
</dbReference>
<dbReference type="PANTHER" id="PTHR43884">
    <property type="entry name" value="ACYL-COA DEHYDROGENASE"/>
    <property type="match status" value="1"/>
</dbReference>
<dbReference type="InterPro" id="IPR009075">
    <property type="entry name" value="AcylCo_DH/oxidase_C"/>
</dbReference>
<name>A0A1I4VPV2_PSUAM</name>
<dbReference type="InterPro" id="IPR013786">
    <property type="entry name" value="AcylCoA_DH/ox_N"/>
</dbReference>
<proteinExistence type="inferred from homology"/>
<comment type="cofactor">
    <cofactor evidence="1 6">
        <name>FAD</name>
        <dbReference type="ChEBI" id="CHEBI:57692"/>
    </cofactor>
</comment>
<evidence type="ECO:0000313" key="10">
    <source>
        <dbReference type="EMBL" id="SFN03099.1"/>
    </source>
</evidence>
<dbReference type="InterPro" id="IPR006089">
    <property type="entry name" value="Acyl-CoA_DH_CS"/>
</dbReference>
<dbReference type="PANTHER" id="PTHR43884:SF12">
    <property type="entry name" value="ISOVALERYL-COA DEHYDROGENASE, MITOCHONDRIAL-RELATED"/>
    <property type="match status" value="1"/>
</dbReference>
<evidence type="ECO:0000313" key="11">
    <source>
        <dbReference type="Proteomes" id="UP000199614"/>
    </source>
</evidence>
<comment type="similarity">
    <text evidence="2 6">Belongs to the acyl-CoA dehydrogenase family.</text>
</comment>
<evidence type="ECO:0000259" key="8">
    <source>
        <dbReference type="Pfam" id="PF02770"/>
    </source>
</evidence>
<dbReference type="EMBL" id="FOUY01000006">
    <property type="protein sequence ID" value="SFN03099.1"/>
    <property type="molecule type" value="Genomic_DNA"/>
</dbReference>
<gene>
    <name evidence="10" type="ORF">SAMN05216207_1006199</name>
</gene>
<dbReference type="FunFam" id="2.40.110.10:FF:000002">
    <property type="entry name" value="Acyl-CoA dehydrogenase fadE12"/>
    <property type="match status" value="1"/>
</dbReference>
<reference evidence="10 11" key="1">
    <citation type="submission" date="2016-10" db="EMBL/GenBank/DDBJ databases">
        <authorList>
            <person name="de Groot N.N."/>
        </authorList>
    </citation>
    <scope>NUCLEOTIDE SEQUENCE [LARGE SCALE GENOMIC DNA]</scope>
    <source>
        <strain evidence="10 11">CGMCC 4.1877</strain>
    </source>
</reference>
<dbReference type="InterPro" id="IPR046373">
    <property type="entry name" value="Acyl-CoA_Oxase/DH_mid-dom_sf"/>
</dbReference>
<evidence type="ECO:0000256" key="2">
    <source>
        <dbReference type="ARBA" id="ARBA00009347"/>
    </source>
</evidence>
<dbReference type="InterPro" id="IPR036250">
    <property type="entry name" value="AcylCo_DH-like_C"/>
</dbReference>
<evidence type="ECO:0000256" key="3">
    <source>
        <dbReference type="ARBA" id="ARBA00022630"/>
    </source>
</evidence>
<protein>
    <submittedName>
        <fullName evidence="10">Acyl-CoA dehydrogenase</fullName>
    </submittedName>
</protein>
<dbReference type="Gene3D" id="2.40.110.10">
    <property type="entry name" value="Butyryl-CoA Dehydrogenase, subunit A, domain 2"/>
    <property type="match status" value="1"/>
</dbReference>
<feature type="domain" description="Acyl-CoA dehydrogenase/oxidase N-terminal" evidence="9">
    <location>
        <begin position="23"/>
        <end position="134"/>
    </location>
</feature>
<evidence type="ECO:0000256" key="1">
    <source>
        <dbReference type="ARBA" id="ARBA00001974"/>
    </source>
</evidence>
<feature type="domain" description="Acyl-CoA oxidase/dehydrogenase middle" evidence="8">
    <location>
        <begin position="138"/>
        <end position="234"/>
    </location>
</feature>
<dbReference type="Gene3D" id="1.20.140.10">
    <property type="entry name" value="Butyryl-CoA Dehydrogenase, subunit A, domain 3"/>
    <property type="match status" value="1"/>
</dbReference>
<keyword evidence="11" id="KW-1185">Reference proteome</keyword>
<dbReference type="SUPFAM" id="SSF56645">
    <property type="entry name" value="Acyl-CoA dehydrogenase NM domain-like"/>
    <property type="match status" value="1"/>
</dbReference>
<dbReference type="Gene3D" id="1.10.540.10">
    <property type="entry name" value="Acyl-CoA dehydrogenase/oxidase, N-terminal domain"/>
    <property type="match status" value="1"/>
</dbReference>
<dbReference type="InterPro" id="IPR006091">
    <property type="entry name" value="Acyl-CoA_Oxase/DH_mid-dom"/>
</dbReference>
<dbReference type="InterPro" id="IPR009100">
    <property type="entry name" value="AcylCoA_DH/oxidase_NM_dom_sf"/>
</dbReference>
<evidence type="ECO:0000259" key="9">
    <source>
        <dbReference type="Pfam" id="PF02771"/>
    </source>
</evidence>
<dbReference type="PROSITE" id="PS00073">
    <property type="entry name" value="ACYL_COA_DH_2"/>
    <property type="match status" value="1"/>
</dbReference>